<feature type="domain" description="ChsH2 C-terminal OB-fold" evidence="1">
    <location>
        <begin position="58"/>
        <end position="122"/>
    </location>
</feature>
<feature type="domain" description="ChsH2 rubredoxin-like zinc ribbon" evidence="2">
    <location>
        <begin position="21"/>
        <end position="52"/>
    </location>
</feature>
<dbReference type="InterPro" id="IPR012340">
    <property type="entry name" value="NA-bd_OB-fold"/>
</dbReference>
<dbReference type="InterPro" id="IPR052513">
    <property type="entry name" value="Thioester_dehydratase-like"/>
</dbReference>
<dbReference type="Proteomes" id="UP001494902">
    <property type="component" value="Unassembled WGS sequence"/>
</dbReference>
<sequence>MGYSFHAHRITGGIGADDGFWESLEDGGFRLPRCADCAEWMWPAHHRCAVCGCWEQRWEPTPMDGRVYSWTRVHTAVDRAREGAPDLPYVVIVAELPAAAGARVLGRLAGPDQGVRVGARVNGHIDPPSPRTRGYAVVRWSVSW</sequence>
<dbReference type="Pfam" id="PF12172">
    <property type="entry name" value="zf-ChsH2"/>
    <property type="match status" value="1"/>
</dbReference>
<evidence type="ECO:0000313" key="3">
    <source>
        <dbReference type="EMBL" id="MEQ3549922.1"/>
    </source>
</evidence>
<proteinExistence type="predicted"/>
<name>A0ABV1K8I7_9PSEU</name>
<dbReference type="InterPro" id="IPR002878">
    <property type="entry name" value="ChsH2_C"/>
</dbReference>
<gene>
    <name evidence="3" type="ORF">WIS52_05520</name>
</gene>
<accession>A0ABV1K8I7</accession>
<dbReference type="PANTHER" id="PTHR34075:SF5">
    <property type="entry name" value="BLR3430 PROTEIN"/>
    <property type="match status" value="1"/>
</dbReference>
<protein>
    <submittedName>
        <fullName evidence="3">OB-fold domain-containing protein</fullName>
    </submittedName>
</protein>
<dbReference type="SUPFAM" id="SSF50249">
    <property type="entry name" value="Nucleic acid-binding proteins"/>
    <property type="match status" value="1"/>
</dbReference>
<dbReference type="Pfam" id="PF01796">
    <property type="entry name" value="OB_ChsH2_C"/>
    <property type="match status" value="1"/>
</dbReference>
<dbReference type="PANTHER" id="PTHR34075">
    <property type="entry name" value="BLR3430 PROTEIN"/>
    <property type="match status" value="1"/>
</dbReference>
<dbReference type="RefSeq" id="WP_349297014.1">
    <property type="nucleotide sequence ID" value="NZ_JBEDNQ010000002.1"/>
</dbReference>
<dbReference type="EMBL" id="JBEDNQ010000002">
    <property type="protein sequence ID" value="MEQ3549922.1"/>
    <property type="molecule type" value="Genomic_DNA"/>
</dbReference>
<evidence type="ECO:0000313" key="4">
    <source>
        <dbReference type="Proteomes" id="UP001494902"/>
    </source>
</evidence>
<organism evidence="3 4">
    <name type="scientific">Pseudonocardia nematodicida</name>
    <dbReference type="NCBI Taxonomy" id="1206997"/>
    <lineage>
        <taxon>Bacteria</taxon>
        <taxon>Bacillati</taxon>
        <taxon>Actinomycetota</taxon>
        <taxon>Actinomycetes</taxon>
        <taxon>Pseudonocardiales</taxon>
        <taxon>Pseudonocardiaceae</taxon>
        <taxon>Pseudonocardia</taxon>
    </lineage>
</organism>
<keyword evidence="4" id="KW-1185">Reference proteome</keyword>
<comment type="caution">
    <text evidence="3">The sequence shown here is derived from an EMBL/GenBank/DDBJ whole genome shotgun (WGS) entry which is preliminary data.</text>
</comment>
<dbReference type="InterPro" id="IPR022002">
    <property type="entry name" value="ChsH2_Znr"/>
</dbReference>
<evidence type="ECO:0000259" key="2">
    <source>
        <dbReference type="Pfam" id="PF12172"/>
    </source>
</evidence>
<reference evidence="3 4" key="1">
    <citation type="submission" date="2024-03" db="EMBL/GenBank/DDBJ databases">
        <title>Draft genome sequence of Pseudonocardia nematodicida JCM 31783.</title>
        <authorList>
            <person name="Butdee W."/>
            <person name="Duangmal K."/>
        </authorList>
    </citation>
    <scope>NUCLEOTIDE SEQUENCE [LARGE SCALE GENOMIC DNA]</scope>
    <source>
        <strain evidence="3 4">JCM 31783</strain>
    </source>
</reference>
<evidence type="ECO:0000259" key="1">
    <source>
        <dbReference type="Pfam" id="PF01796"/>
    </source>
</evidence>